<evidence type="ECO:0000313" key="2">
    <source>
        <dbReference type="EMBL" id="SNS61667.1"/>
    </source>
</evidence>
<dbReference type="OrthoDB" id="7837346at2"/>
<protein>
    <submittedName>
        <fullName evidence="2">Uncharacterized protein</fullName>
    </submittedName>
</protein>
<accession>A0A239FX90</accession>
<feature type="signal peptide" evidence="1">
    <location>
        <begin position="1"/>
        <end position="18"/>
    </location>
</feature>
<name>A0A239FX90_9RHOB</name>
<dbReference type="EMBL" id="FZON01000023">
    <property type="protein sequence ID" value="SNS61667.1"/>
    <property type="molecule type" value="Genomic_DNA"/>
</dbReference>
<gene>
    <name evidence="2" type="ORF">SAMN04488078_10236</name>
</gene>
<keyword evidence="1" id="KW-0732">Signal</keyword>
<feature type="chain" id="PRO_5012647338" evidence="1">
    <location>
        <begin position="19"/>
        <end position="342"/>
    </location>
</feature>
<dbReference type="AlphaFoldDB" id="A0A239FX90"/>
<dbReference type="RefSeq" id="WP_089278285.1">
    <property type="nucleotide sequence ID" value="NZ_FZON01000023.1"/>
</dbReference>
<sequence length="342" mass="36786">MLRLLCACLLVLPGLARADVTCAEMQAAFHVPPPPTGVSEDPDGPLGCSIEALKMFVVNHSALAEAVPVSDLSDLHGAWLGDRVFPYLSGIRVAGQELLVFAPGPEPDTVAVTQYWMKAMSGPSNALWSDDGGYVGVATEVVLERAGDGKFGVFRSGTSIRYGGLLLELERSRDLAVKAQLNHFELPFALRLAGDVLVLEGAHREPATRIPVDYARSYTRVAPGAAEQALTLVISFSLSQARFFDCLTHQISNGAGPLYEAMGAADVSALNALTRSMIANGRRRGEVVSALEAVEDQDKRDLLRQELVDWTEAYVALIRTPEARSLMDRFNEASGGVCPTFN</sequence>
<proteinExistence type="predicted"/>
<organism evidence="2 3">
    <name type="scientific">Antarctobacter heliothermus</name>
    <dbReference type="NCBI Taxonomy" id="74033"/>
    <lineage>
        <taxon>Bacteria</taxon>
        <taxon>Pseudomonadati</taxon>
        <taxon>Pseudomonadota</taxon>
        <taxon>Alphaproteobacteria</taxon>
        <taxon>Rhodobacterales</taxon>
        <taxon>Roseobacteraceae</taxon>
        <taxon>Antarctobacter</taxon>
    </lineage>
</organism>
<evidence type="ECO:0000256" key="1">
    <source>
        <dbReference type="SAM" id="SignalP"/>
    </source>
</evidence>
<reference evidence="2 3" key="1">
    <citation type="submission" date="2017-06" db="EMBL/GenBank/DDBJ databases">
        <authorList>
            <person name="Kim H.J."/>
            <person name="Triplett B.A."/>
        </authorList>
    </citation>
    <scope>NUCLEOTIDE SEQUENCE [LARGE SCALE GENOMIC DNA]</scope>
    <source>
        <strain evidence="2 3">DSM 11445</strain>
    </source>
</reference>
<evidence type="ECO:0000313" key="3">
    <source>
        <dbReference type="Proteomes" id="UP000198440"/>
    </source>
</evidence>
<dbReference type="Proteomes" id="UP000198440">
    <property type="component" value="Unassembled WGS sequence"/>
</dbReference>